<dbReference type="Pfam" id="PF11938">
    <property type="entry name" value="DUF3456"/>
    <property type="match status" value="1"/>
</dbReference>
<dbReference type="AlphaFoldDB" id="A0A061RDE6"/>
<protein>
    <submittedName>
        <fullName evidence="3">Protein canopy 1-like</fullName>
    </submittedName>
</protein>
<keyword evidence="1" id="KW-1133">Transmembrane helix</keyword>
<organism evidence="3">
    <name type="scientific">Tetraselmis sp. GSL018</name>
    <dbReference type="NCBI Taxonomy" id="582737"/>
    <lineage>
        <taxon>Eukaryota</taxon>
        <taxon>Viridiplantae</taxon>
        <taxon>Chlorophyta</taxon>
        <taxon>core chlorophytes</taxon>
        <taxon>Chlorodendrophyceae</taxon>
        <taxon>Chlorodendrales</taxon>
        <taxon>Chlorodendraceae</taxon>
        <taxon>Tetraselmis</taxon>
    </lineage>
</organism>
<sequence length="108" mass="12194">MDNLGTLRCISRVACTQSVKLPVRFVISALVFLLIYITEPTVAVEFKCSACEAVASELQSRLNKEVPRNHLDMRHRLDGNGNRYGKMIPYKESELRVHDLLVCSRATS</sequence>
<keyword evidence="1" id="KW-0812">Transmembrane</keyword>
<dbReference type="InterPro" id="IPR021852">
    <property type="entry name" value="DUF3456"/>
</dbReference>
<dbReference type="EMBL" id="GBEZ01017853">
    <property type="protein sequence ID" value="JAC68521.1"/>
    <property type="molecule type" value="Transcribed_RNA"/>
</dbReference>
<evidence type="ECO:0000259" key="2">
    <source>
        <dbReference type="Pfam" id="PF11938"/>
    </source>
</evidence>
<feature type="domain" description="DUF3456" evidence="2">
    <location>
        <begin position="47"/>
        <end position="105"/>
    </location>
</feature>
<accession>A0A061RDE6</accession>
<feature type="transmembrane region" description="Helical" evidence="1">
    <location>
        <begin position="21"/>
        <end position="38"/>
    </location>
</feature>
<proteinExistence type="predicted"/>
<gene>
    <name evidence="3" type="ORF">TSPGSL018_8515</name>
</gene>
<evidence type="ECO:0000256" key="1">
    <source>
        <dbReference type="SAM" id="Phobius"/>
    </source>
</evidence>
<name>A0A061RDE6_9CHLO</name>
<reference evidence="3" key="1">
    <citation type="submission" date="2014-05" db="EMBL/GenBank/DDBJ databases">
        <title>The transcriptome of the halophilic microalga Tetraselmis sp. GSL018 isolated from the Great Salt Lake, Utah.</title>
        <authorList>
            <person name="Jinkerson R.E."/>
            <person name="D'Adamo S."/>
            <person name="Posewitz M.C."/>
        </authorList>
    </citation>
    <scope>NUCLEOTIDE SEQUENCE</scope>
    <source>
        <strain evidence="3">GSL018</strain>
    </source>
</reference>
<evidence type="ECO:0000313" key="3">
    <source>
        <dbReference type="EMBL" id="JAC68521.1"/>
    </source>
</evidence>
<keyword evidence="1" id="KW-0472">Membrane</keyword>